<evidence type="ECO:0000313" key="4">
    <source>
        <dbReference type="Proteomes" id="UP000290106"/>
    </source>
</evidence>
<dbReference type="GO" id="GO:0006400">
    <property type="term" value="P:tRNA modification"/>
    <property type="evidence" value="ECO:0007669"/>
    <property type="project" value="UniProtKB-UniRule"/>
</dbReference>
<dbReference type="InterPro" id="IPR014729">
    <property type="entry name" value="Rossmann-like_a/b/a_fold"/>
</dbReference>
<sequence length="408" mass="45551">MKIAGIIAEYNPFHTGHAYHIQKTRELTGADYIVVVMSGDFVQRGAPALYSKHLRTRMALLGGADLVFELPATHACESAEFFAQSAVGLLDGLGCVDVLSFGSESGDIEPFLQLGAFLATETPEYQNLLKKYLKKGESFPKARSLALQELLSDTDTDTGTFLQTPNNILGVEYCKALCRRNSPIRPFTVKREGNAYHEESLKEQFPSASAIRALWKSADCKMSDSTVSSCFPPAISALLSQTFSCPQFLDEEDFSPYLRWLLFSTDKAQLASYQDVTPDFVQRLFHTRGSYESWGQYAALLKTRELTYSRICRMLMHCLLQISDVPPLSYARLLGFRRQASPVLSALKKHSSIPFITKAADASSLLSDESAAVFAKNVEVSNLYESVWCEKYHTPFVHEYQKPLIILP</sequence>
<gene>
    <name evidence="2" type="primary">tmcAL</name>
    <name evidence="3" type="ORF">ETP43_10615</name>
</gene>
<dbReference type="PANTHER" id="PTHR37825">
    <property type="entry name" value="TRNA(MET) CYTIDINE ACETATE LIGASE"/>
    <property type="match status" value="1"/>
</dbReference>
<feature type="binding site" evidence="2">
    <location>
        <position position="166"/>
    </location>
    <ligand>
        <name>ATP</name>
        <dbReference type="ChEBI" id="CHEBI:30616"/>
    </ligand>
</feature>
<organism evidence="3 4">
    <name type="scientific">Blautia faecicola</name>
    <dbReference type="NCBI Taxonomy" id="2509240"/>
    <lineage>
        <taxon>Bacteria</taxon>
        <taxon>Bacillati</taxon>
        <taxon>Bacillota</taxon>
        <taxon>Clostridia</taxon>
        <taxon>Lachnospirales</taxon>
        <taxon>Lachnospiraceae</taxon>
        <taxon>Blautia</taxon>
    </lineage>
</organism>
<dbReference type="Pfam" id="PF05636">
    <property type="entry name" value="HIGH_NTase1"/>
    <property type="match status" value="1"/>
</dbReference>
<dbReference type="GO" id="GO:0016740">
    <property type="term" value="F:transferase activity"/>
    <property type="evidence" value="ECO:0007669"/>
    <property type="project" value="UniProtKB-KW"/>
</dbReference>
<dbReference type="SUPFAM" id="SSF52374">
    <property type="entry name" value="Nucleotidylyl transferase"/>
    <property type="match status" value="1"/>
</dbReference>
<dbReference type="InterPro" id="IPR008513">
    <property type="entry name" value="tRNA(Met)_cyd_acetate_ligase"/>
</dbReference>
<comment type="function">
    <text evidence="2">Catalyzes the formation of N(4)-acetylcytidine (ac(4)C) at the wobble position of elongator tRNA(Met), using acetate and ATP as substrates. First activates an acetate ion to form acetyladenylate (Ac-AMP) and then transfers the acetyl group to tRNA to form ac(4)C34.</text>
</comment>
<dbReference type="GO" id="GO:0000049">
    <property type="term" value="F:tRNA binding"/>
    <property type="evidence" value="ECO:0007669"/>
    <property type="project" value="UniProtKB-KW"/>
</dbReference>
<keyword evidence="2" id="KW-0963">Cytoplasm</keyword>
<keyword evidence="3" id="KW-0808">Transferase</keyword>
<comment type="caution">
    <text evidence="3">The sequence shown here is derived from an EMBL/GenBank/DDBJ whole genome shotgun (WGS) entry which is preliminary data.</text>
</comment>
<dbReference type="PANTHER" id="PTHR37825:SF1">
    <property type="entry name" value="TRNA(MET) CYTIDINE ACETATE LIGASE"/>
    <property type="match status" value="1"/>
</dbReference>
<feature type="binding site" evidence="2">
    <location>
        <position position="191"/>
    </location>
    <ligand>
        <name>ATP</name>
        <dbReference type="ChEBI" id="CHEBI:30616"/>
    </ligand>
</feature>
<keyword evidence="2" id="KW-0820">tRNA-binding</keyword>
<evidence type="ECO:0000313" key="3">
    <source>
        <dbReference type="EMBL" id="RXS75621.1"/>
    </source>
</evidence>
<keyword evidence="2" id="KW-0067">ATP-binding</keyword>
<protein>
    <recommendedName>
        <fullName evidence="2">tRNA(Met) cytidine acetate ligase</fullName>
        <ecNumber evidence="2">6.3.4.-</ecNumber>
    </recommendedName>
</protein>
<keyword evidence="2" id="KW-0694">RNA-binding</keyword>
<comment type="caution">
    <text evidence="2">Lacks conserved residue(s) required for the propagation of feature annotation.</text>
</comment>
<keyword evidence="2" id="KW-0436">Ligase</keyword>
<dbReference type="RefSeq" id="WP_129258019.1">
    <property type="nucleotide sequence ID" value="NZ_SDKC01000001.1"/>
</dbReference>
<evidence type="ECO:0000256" key="2">
    <source>
        <dbReference type="HAMAP-Rule" id="MF_01539"/>
    </source>
</evidence>
<dbReference type="AlphaFoldDB" id="A0A4Q1RIQ1"/>
<name>A0A4Q1RIQ1_9FIRM</name>
<feature type="binding site" evidence="2">
    <location>
        <position position="102"/>
    </location>
    <ligand>
        <name>ATP</name>
        <dbReference type="ChEBI" id="CHEBI:30616"/>
    </ligand>
</feature>
<evidence type="ECO:0000256" key="1">
    <source>
        <dbReference type="ARBA" id="ARBA00022694"/>
    </source>
</evidence>
<dbReference type="Proteomes" id="UP000290106">
    <property type="component" value="Unassembled WGS sequence"/>
</dbReference>
<dbReference type="EMBL" id="SDKC01000001">
    <property type="protein sequence ID" value="RXS75621.1"/>
    <property type="molecule type" value="Genomic_DNA"/>
</dbReference>
<dbReference type="OrthoDB" id="9769796at2"/>
<keyword evidence="2" id="KW-0547">Nucleotide-binding</keyword>
<comment type="subcellular location">
    <subcellularLocation>
        <location evidence="2">Cytoplasm</location>
    </subcellularLocation>
</comment>
<dbReference type="GO" id="GO:0005737">
    <property type="term" value="C:cytoplasm"/>
    <property type="evidence" value="ECO:0007669"/>
    <property type="project" value="UniProtKB-SubCell"/>
</dbReference>
<accession>A0A4Q1RIQ1</accession>
<dbReference type="GO" id="GO:0005524">
    <property type="term" value="F:ATP binding"/>
    <property type="evidence" value="ECO:0007669"/>
    <property type="project" value="UniProtKB-KW"/>
</dbReference>
<comment type="similarity">
    <text evidence="2">Belongs to the TmcAL family.</text>
</comment>
<keyword evidence="4" id="KW-1185">Reference proteome</keyword>
<dbReference type="Gene3D" id="3.40.50.620">
    <property type="entry name" value="HUPs"/>
    <property type="match status" value="1"/>
</dbReference>
<feature type="binding site" evidence="2">
    <location>
        <begin position="7"/>
        <end position="20"/>
    </location>
    <ligand>
        <name>ATP</name>
        <dbReference type="ChEBI" id="CHEBI:30616"/>
    </ligand>
</feature>
<proteinExistence type="inferred from homology"/>
<dbReference type="EC" id="6.3.4.-" evidence="2"/>
<dbReference type="HAMAP" id="MF_01539">
    <property type="entry name" value="TmcAL"/>
    <property type="match status" value="1"/>
</dbReference>
<keyword evidence="1 2" id="KW-0819">tRNA processing</keyword>
<dbReference type="GO" id="GO:0016879">
    <property type="term" value="F:ligase activity, forming carbon-nitrogen bonds"/>
    <property type="evidence" value="ECO:0007669"/>
    <property type="project" value="UniProtKB-UniRule"/>
</dbReference>
<comment type="catalytic activity">
    <reaction evidence="2">
        <text>cytidine(34) in elongator tRNA(Met) + acetate + ATP = N(4)-acetylcytidine(34) in elongator tRNA(Met) + AMP + diphosphate</text>
        <dbReference type="Rhea" id="RHEA:58144"/>
        <dbReference type="Rhea" id="RHEA-COMP:10693"/>
        <dbReference type="Rhea" id="RHEA-COMP:10694"/>
        <dbReference type="ChEBI" id="CHEBI:30089"/>
        <dbReference type="ChEBI" id="CHEBI:30616"/>
        <dbReference type="ChEBI" id="CHEBI:33019"/>
        <dbReference type="ChEBI" id="CHEBI:74900"/>
        <dbReference type="ChEBI" id="CHEBI:82748"/>
        <dbReference type="ChEBI" id="CHEBI:456215"/>
    </reaction>
</comment>
<reference evidence="3 4" key="1">
    <citation type="submission" date="2019-01" db="EMBL/GenBank/DDBJ databases">
        <title>Blautia sp. nov. KGMB01111 isolated human feces.</title>
        <authorList>
            <person name="Park J.-E."/>
            <person name="Kim J.-S."/>
            <person name="Park S.-H."/>
        </authorList>
    </citation>
    <scope>NUCLEOTIDE SEQUENCE [LARGE SCALE GENOMIC DNA]</scope>
    <source>
        <strain evidence="3 4">KGMB01111</strain>
    </source>
</reference>